<dbReference type="Gene3D" id="3.90.930.1">
    <property type="match status" value="2"/>
</dbReference>
<feature type="region of interest" description="Disordered" evidence="1">
    <location>
        <begin position="2914"/>
        <end position="2946"/>
    </location>
</feature>
<dbReference type="Proteomes" id="UP000094412">
    <property type="component" value="Unassembled WGS sequence"/>
</dbReference>
<accession>A0A1C2E9Z1</accession>
<keyword evidence="3" id="KW-1185">Reference proteome</keyword>
<comment type="caution">
    <text evidence="2">The sequence shown here is derived from an EMBL/GenBank/DDBJ whole genome shotgun (WGS) entry which is preliminary data.</text>
</comment>
<sequence>MGVNTDDAGFSALMDRKAGYPSGNGGGTRGSGNTGSGSSGRGGSVGAVGDHAGNNRGNDHSSNNGWGGHPVLLDLTGNGLNVDGLGSSSRFVDLNGDGYEHRTAWAGDGNGVLVFDADGDGKISRSSEFIFTEWDKSETSDLRALKKVFDTNGNGKLDVGDARWADFKVMVGDQLVSLDQLGITSIDLTPKGSGQSFEDGSAITGTTTYTKADGTTGQVGDAVLSGDENGYTVKRTKTTNADGSTTEDLLAYNIDGSLAFRNLITTNADGSHKQTKFDDDGNGTFDRSQTVDLVIAADGVRTRVVANFNADGSLLNKTTTITSADRKTVTALVDQDGDGRDDQSQIFVINADGATPSTSSTTTTVKQFAVDGTLLKQTMVTSSADGLTKVTKLDETGGGTFNLETTEVTVVAGDGSRTKTVTQKSANGTLISKIVTATAADGRSETIDYDRAGYGLVDEREVSVTATGTDGAVTNTVTSYNGDGTLRSKTIATTSADGLAHTLAEDQDSDGIADRTTSNVTVVAADSSRTQTVEQRSGNGALLSKQVTSTSADRKTITATADANGDGAVDQTTSIIVDADGVTTSTVSKFNADGSLVGKTRAVSSADGFTQTTDDDLDGDGTFDRTTSDVTVLNGDGSRTETVQHFSRGGAASGALVDKTTTTISQDSLTKTVSSDINGDGAVDRIVNDVIVLNSDGSRTETVTTSSGNSTRLSQTITTVSADRKTTTLMEDTDGNGSVDRSTVTATNVNGSKSATMTELAPDGVSVIRKTSTDISADGLTKTTKVDLGGDGYNEQTLMDYTTINADGSRTQTSAEWAGTTQVSRAVVGTSANGLNKTTLKDLDGDGTYDTKEEDSTVYNSDGSKTRTITDTAGIATIANRKTITTSANGLYTKVVDDIDGDGNYDRVTTDVKQLGADGSTFETIEEWSGTNARLSKTTIAVSADKNSIVTSTDSDGDGAADTTKAIVVGINGITTTTEKSFAANGALTAVREISITANGLSTTVKEDWNGDGTFDRATTSSVTINADGSRTETKTTTSANGSLIAGKTIVTTSASGLSKTEQVDLDGDGVIDRITTTIKAFGSDGSQTLTIETKSGNGTLLARSVETTSADTRTRSSTFDDNGDGAVDQTVTTVLNADGSTSKTVTNLATNGTVIARTVTEVSADGLTTTLREDFDGNGTFDKVTVDQTTIGLDGVRTRRITEQTGTSAAVLVSSATISANGYEKTTDTFDRGWLQEQSIEKTVLNADGSTTKTVTTSAGSSPTLVGKSTTTVSANGLVTTIAADLDGNGTVDRTTTVGKQYIADGSIVERNTTKNGSGTTVDNTVTTTAANRRSVEVRSDYDGNGSDDEKIVKAVNADGSVTTTTNTYAFQADASRVASSSLTTVSADGLTTTVITDADGNGMTDRRIVQKIVHGADGSKTETWEAFDAQGALTEKTAVTTSANGLAVTTTWMGAGGAVTRAMSEVTTLATDGGSTKTVTTTKAGGALESATVTTTSADKKSVTMTVDIDGNGVIDQKSTSVVNPDGSVTTTYVDLGADGVAVTAKKIVTESANGLIVTTDYDTNGDGVVDNRAVAETVLNTDGSKTTTTRYSGASQAIERTVVVLSADGKTRTESFDLNADGTVDNKQTSSTGFGPHSGYADARTDTIETAVGSTLKSRYQTTTSANGRSTTKEWDVDGNGTVDQTATDTTAITDGGTVRTISAYASGTKISGTTITTSNDGRTVTTVEERPQAGFSNRTITSSTAVLADGSTVETKILNNSTNSVIEKQFTTTSADGREVTIQRDIDGNGTIDQVEQRIKYVDGSTKTVVTGISSIDRTTITTSADGRSSTTEWDMDLDGTVDRRRIVTNNIKADGSQSSIATDYKIAAGVADTRVKVTSTSASADGRTKTFSLDTNGDGVFDQVSSTVLDASGGTVTTTTNNAEAQKAENLILGEIYWKQAIAAKVVTTVSSDGLTAIEQSDYDGNGTLETTAVSQTRIDGSVVTTFTELNASGGVAAKGTLTVSNDGRTKILSKDTDNDGVYDHGEKTELYINGTVVRTTTDYNANGTLKQSTLENITGTGKLTTRTTRNGAGNKTEQYILSIDGTAQQTTFVGTDEVVRSVHSINKDGKLTAGTFYDPKNTDPWTRIEQSYNAAGQKTLEKQFMDDNTRVDITFDVATAKQTQATTYDTANRMIALATYANGLLSTNILYDPANAKPWQRVEQTFSADGTKKTLEKQFMDDGTGIYITYDVANAQTWSTYTSWRNVAGQEVEVGYDYRDGTRYHDFRDPANLQSWRLIIQHFNTANKQTDQTQYNDDGSYVVTVYDAAGTQAWSSTVEYYDTSSRLTHKTFNNDDGTRTETFLDASNAQSWSTIVEKYNSAGSATYTVVTADDGSSYSITYDPANTETWSTYTCYYDAAGRRIGTNIIYDDGTRYRDYYDPTNANPWSTILEKYNSAGAMTYMARTEDDGSSYSVTYDPTNTQNWSTYTCYYDTAGRRIGTNIIYDDSSRYRDYYDPTNAYAWTSIVQHFNAAEQQTDQTQNNDDGSYVTTSYDIANAQNWASYIAYYNASGQNTAEVFNYDNGTQMAVYYRNPPQRYVNLYYEYRNSSGALYRTVDTSANGTDSTIVDYDVDNLQTWKVWSVTNSGGGQNRTTFYRITYDNGTVYTGYQPPSSGGGGGHRPVVLDLDGDGHTDIRALAPPTEQSGPRFDWNGDGLRDQTSWAGPKDGFLVIDLAADGSAGADGVIDQAKELAFNLWIGDGSGASAGISDLEALRLAFDTNHDNVFDSNDARWGEFRIWQDANQDGVTDAGELKTLAEAGITRIGLTSSPEGAIAYGDGSEIVGTSWFERVSGTRNLVGDVTLVSRPSKLVASDEQPAVQRTAASSAALAGRLPPANSNAAPVAAMPANARIDSLVAAMASFGADTAAGSTGPQMAASASDPSWKSTDIAATGRSWAAA</sequence>
<dbReference type="STRING" id="1566387.QV13_02835"/>
<evidence type="ECO:0000313" key="2">
    <source>
        <dbReference type="EMBL" id="OCX23813.1"/>
    </source>
</evidence>
<feature type="compositionally biased region" description="Polar residues" evidence="1">
    <location>
        <begin position="1660"/>
        <end position="1673"/>
    </location>
</feature>
<evidence type="ECO:0000313" key="3">
    <source>
        <dbReference type="Proteomes" id="UP000094412"/>
    </source>
</evidence>
<evidence type="ECO:0008006" key="4">
    <source>
        <dbReference type="Google" id="ProtNLM"/>
    </source>
</evidence>
<feature type="region of interest" description="Disordered" evidence="1">
    <location>
        <begin position="1660"/>
        <end position="1686"/>
    </location>
</feature>
<gene>
    <name evidence="2" type="ORF">QV13_02835</name>
</gene>
<dbReference type="EMBL" id="MDEO01000024">
    <property type="protein sequence ID" value="OCX23813.1"/>
    <property type="molecule type" value="Genomic_DNA"/>
</dbReference>
<feature type="region of interest" description="Disordered" evidence="1">
    <location>
        <begin position="1622"/>
        <end position="1645"/>
    </location>
</feature>
<organism evidence="2 3">
    <name type="scientific">Mesorhizobium hungaricum</name>
    <dbReference type="NCBI Taxonomy" id="1566387"/>
    <lineage>
        <taxon>Bacteria</taxon>
        <taxon>Pseudomonadati</taxon>
        <taxon>Pseudomonadota</taxon>
        <taxon>Alphaproteobacteria</taxon>
        <taxon>Hyphomicrobiales</taxon>
        <taxon>Phyllobacteriaceae</taxon>
        <taxon>Mesorhizobium</taxon>
    </lineage>
</organism>
<protein>
    <recommendedName>
        <fullName evidence="4">Adhesin</fullName>
    </recommendedName>
</protein>
<name>A0A1C2E9Z1_9HYPH</name>
<reference evidence="2 3" key="1">
    <citation type="submission" date="2016-08" db="EMBL/GenBank/DDBJ databases">
        <title>Whole genome sequence of Mesorhizobium sp. strain UASWS1009 isolated from industrial sewage.</title>
        <authorList>
            <person name="Crovadore J."/>
            <person name="Calmin G."/>
            <person name="Chablais R."/>
            <person name="Cochard B."/>
            <person name="Lefort F."/>
        </authorList>
    </citation>
    <scope>NUCLEOTIDE SEQUENCE [LARGE SCALE GENOMIC DNA]</scope>
    <source>
        <strain evidence="2 3">UASWS1009</strain>
    </source>
</reference>
<dbReference type="PANTHER" id="PTHR39431:SF1">
    <property type="entry name" value="FRPA_C-RELATED PROTEIN"/>
    <property type="match status" value="1"/>
</dbReference>
<feature type="region of interest" description="Disordered" evidence="1">
    <location>
        <begin position="1106"/>
        <end position="1125"/>
    </location>
</feature>
<dbReference type="InterPro" id="IPR028994">
    <property type="entry name" value="Integrin_alpha_N"/>
</dbReference>
<feature type="compositionally biased region" description="Low complexity" evidence="1">
    <location>
        <begin position="1108"/>
        <end position="1121"/>
    </location>
</feature>
<evidence type="ECO:0000256" key="1">
    <source>
        <dbReference type="SAM" id="MobiDB-lite"/>
    </source>
</evidence>
<dbReference type="PANTHER" id="PTHR39431">
    <property type="entry name" value="FRPA/C-RELATED PROTEIN"/>
    <property type="match status" value="1"/>
</dbReference>
<feature type="compositionally biased region" description="Gly residues" evidence="1">
    <location>
        <begin position="22"/>
        <end position="46"/>
    </location>
</feature>
<feature type="region of interest" description="Disordered" evidence="1">
    <location>
        <begin position="14"/>
        <end position="65"/>
    </location>
</feature>
<proteinExistence type="predicted"/>
<dbReference type="SUPFAM" id="SSF69318">
    <property type="entry name" value="Integrin alpha N-terminal domain"/>
    <property type="match status" value="1"/>
</dbReference>